<accession>A0A855M8Z6</accession>
<organism evidence="1">
    <name type="scientific">Pectobacterium versatile</name>
    <dbReference type="NCBI Taxonomy" id="2488639"/>
    <lineage>
        <taxon>Bacteria</taxon>
        <taxon>Pseudomonadati</taxon>
        <taxon>Pseudomonadota</taxon>
        <taxon>Gammaproteobacteria</taxon>
        <taxon>Enterobacterales</taxon>
        <taxon>Pectobacteriaceae</taxon>
        <taxon>Pectobacterium</taxon>
    </lineage>
</organism>
<gene>
    <name evidence="1" type="ORF">F131LOC_03373</name>
</gene>
<evidence type="ECO:0000313" key="1">
    <source>
        <dbReference type="EMBL" id="POY48810.1"/>
    </source>
</evidence>
<dbReference type="EMBL" id="PDVW01000023">
    <property type="protein sequence ID" value="POY48810.1"/>
    <property type="molecule type" value="Genomic_DNA"/>
</dbReference>
<comment type="caution">
    <text evidence="1">The sequence shown here is derived from an EMBL/GenBank/DDBJ whole genome shotgun (WGS) entry which is preliminary data.</text>
</comment>
<name>A0A855M8Z6_9GAMM</name>
<protein>
    <submittedName>
        <fullName evidence="1">Uncharacterized protein</fullName>
    </submittedName>
</protein>
<sequence>MSVGVHIIPLALKVSKGKKWKLLIASKVIRSILTRDLLYFLLQFWPEDGCNLCLNLAPDFYSVQLARFVEAFMCFGNGESIVICPIHKRHHRL</sequence>
<proteinExistence type="predicted"/>
<dbReference type="AlphaFoldDB" id="A0A855M8Z6"/>
<reference evidence="1" key="1">
    <citation type="submission" date="2017-12" db="EMBL/GenBank/DDBJ databases">
        <title>First report on the novel genomospecies/subspecies of Pectobacterium carotovorum in Russia.</title>
        <authorList>
            <person name="Shirshikov F.V."/>
            <person name="Miroshnikov K."/>
            <person name="Toshakov S.V."/>
            <person name="Kabanova A.P."/>
            <person name="Barannik A.P."/>
            <person name="Shneider M."/>
            <person name="Ignatov A.N."/>
            <person name="Miroshnikov K.A."/>
        </authorList>
    </citation>
    <scope>NUCLEOTIDE SEQUENCE [LARGE SCALE GENOMIC DNA]</scope>
    <source>
        <strain evidence="1">F131</strain>
    </source>
</reference>